<reference evidence="2 3" key="1">
    <citation type="journal article" date="2019" name="ISME J.">
        <title>Genome analyses of uncultured TG2/ZB3 bacteria in 'Margulisbacteria' specifically attached to ectosymbiotic spirochetes of protists in the termite gut.</title>
        <authorList>
            <person name="Utami Y.D."/>
            <person name="Kuwahara H."/>
            <person name="Igai K."/>
            <person name="Murakami T."/>
            <person name="Sugaya K."/>
            <person name="Morikawa T."/>
            <person name="Nagura Y."/>
            <person name="Yuki M."/>
            <person name="Deevong P."/>
            <person name="Inoue T."/>
            <person name="Kihara K."/>
            <person name="Lo N."/>
            <person name="Yamada A."/>
            <person name="Ohkuma M."/>
            <person name="Hongoh Y."/>
        </authorList>
    </citation>
    <scope>NUCLEOTIDE SEQUENCE [LARGE SCALE GENOMIC DNA]</scope>
    <source>
        <strain evidence="2">RsDinE6-01</strain>
    </source>
</reference>
<protein>
    <submittedName>
        <fullName evidence="2">Uncharacterized protein</fullName>
    </submittedName>
</protein>
<proteinExistence type="predicted"/>
<organism evidence="2 3">
    <name type="scientific">Candidatus Termititenax dinenymphae</name>
    <dbReference type="NCBI Taxonomy" id="2218523"/>
    <lineage>
        <taxon>Bacteria</taxon>
        <taxon>Bacillati</taxon>
        <taxon>Candidatus Margulisiibacteriota</taxon>
        <taxon>Candidatus Termititenacia</taxon>
        <taxon>Candidatus Termititenacales</taxon>
        <taxon>Candidatus Termititenacaceae</taxon>
        <taxon>Candidatus Termititenax</taxon>
    </lineage>
</organism>
<evidence type="ECO:0000256" key="1">
    <source>
        <dbReference type="SAM" id="MobiDB-lite"/>
    </source>
</evidence>
<comment type="caution">
    <text evidence="2">The sequence shown here is derived from an EMBL/GenBank/DDBJ whole genome shotgun (WGS) entry which is preliminary data.</text>
</comment>
<evidence type="ECO:0000313" key="3">
    <source>
        <dbReference type="Proteomes" id="UP000282196"/>
    </source>
</evidence>
<name>A0A388TK47_9BACT</name>
<feature type="region of interest" description="Disordered" evidence="1">
    <location>
        <begin position="236"/>
        <end position="270"/>
    </location>
</feature>
<sequence length="270" mass="30840">MQTKVMSQSETIKGTGYKFTVPYDKTTYKALTEHKDAYQANGITFWRGFTTIHVSLNKHKFIQCNPLLKNPDISPEFKKVLLITHNRVCALVKSMEYFNLSTDIHNLNNDIGDTFKFLTSRIKPVTSFNKAQDTLRSASSSLENINGSFTNLIKIYNEYKRFHVAKQFKQQAKILSSVKKIIDSCLLDRNYTYDSNTHKLITEKLLKLNFSDKYDYVFTFINDLLSTKIPTEIKDQYTVKPKKAPAPSPIETEELPAEADSPSAQPTKGA</sequence>
<dbReference type="AlphaFoldDB" id="A0A388TK47"/>
<evidence type="ECO:0000313" key="2">
    <source>
        <dbReference type="EMBL" id="GBR77442.1"/>
    </source>
</evidence>
<dbReference type="Proteomes" id="UP000282196">
    <property type="component" value="Unassembled WGS sequence"/>
</dbReference>
<keyword evidence="3" id="KW-1185">Reference proteome</keyword>
<dbReference type="EMBL" id="BGZP01000002">
    <property type="protein sequence ID" value="GBR77442.1"/>
    <property type="molecule type" value="Genomic_DNA"/>
</dbReference>
<gene>
    <name evidence="2" type="ORF">RDn1_101</name>
</gene>
<accession>A0A388TK47</accession>